<organism evidence="2 3">
    <name type="scientific">Kutzneria buriramensis</name>
    <dbReference type="NCBI Taxonomy" id="1045776"/>
    <lineage>
        <taxon>Bacteria</taxon>
        <taxon>Bacillati</taxon>
        <taxon>Actinomycetota</taxon>
        <taxon>Actinomycetes</taxon>
        <taxon>Pseudonocardiales</taxon>
        <taxon>Pseudonocardiaceae</taxon>
        <taxon>Kutzneria</taxon>
    </lineage>
</organism>
<evidence type="ECO:0000313" key="2">
    <source>
        <dbReference type="EMBL" id="REH39285.1"/>
    </source>
</evidence>
<name>A0A3E0H783_9PSEU</name>
<feature type="compositionally biased region" description="Basic and acidic residues" evidence="1">
    <location>
        <begin position="34"/>
        <end position="44"/>
    </location>
</feature>
<dbReference type="AlphaFoldDB" id="A0A3E0H783"/>
<dbReference type="EMBL" id="QUNO01000013">
    <property type="protein sequence ID" value="REH39285.1"/>
    <property type="molecule type" value="Genomic_DNA"/>
</dbReference>
<gene>
    <name evidence="2" type="ORF">BCF44_113140</name>
</gene>
<dbReference type="Proteomes" id="UP000256269">
    <property type="component" value="Unassembled WGS sequence"/>
</dbReference>
<protein>
    <submittedName>
        <fullName evidence="2">Uncharacterized protein</fullName>
    </submittedName>
</protein>
<accession>A0A3E0H783</accession>
<proteinExistence type="predicted"/>
<feature type="compositionally biased region" description="Basic and acidic residues" evidence="1">
    <location>
        <begin position="1"/>
        <end position="11"/>
    </location>
</feature>
<evidence type="ECO:0000256" key="1">
    <source>
        <dbReference type="SAM" id="MobiDB-lite"/>
    </source>
</evidence>
<feature type="region of interest" description="Disordered" evidence="1">
    <location>
        <begin position="1"/>
        <end position="45"/>
    </location>
</feature>
<keyword evidence="3" id="KW-1185">Reference proteome</keyword>
<comment type="caution">
    <text evidence="2">The sequence shown here is derived from an EMBL/GenBank/DDBJ whole genome shotgun (WGS) entry which is preliminary data.</text>
</comment>
<evidence type="ECO:0000313" key="3">
    <source>
        <dbReference type="Proteomes" id="UP000256269"/>
    </source>
</evidence>
<reference evidence="2 3" key="1">
    <citation type="submission" date="2018-08" db="EMBL/GenBank/DDBJ databases">
        <title>Genomic Encyclopedia of Archaeal and Bacterial Type Strains, Phase II (KMG-II): from individual species to whole genera.</title>
        <authorList>
            <person name="Goeker M."/>
        </authorList>
    </citation>
    <scope>NUCLEOTIDE SEQUENCE [LARGE SCALE GENOMIC DNA]</scope>
    <source>
        <strain evidence="2 3">DSM 45791</strain>
    </source>
</reference>
<sequence>MADRIRDEAHTGHARAPSEVGAQAVQSDTASDQGDPRRNDDRLKTFTVNCQRMPLSTRKAAGKPFPH</sequence>